<reference evidence="9 10" key="1">
    <citation type="journal article" date="2013" name="BMC Genomics">
        <title>Reconstruction of the lipid metabolism for the microalga Monoraphidium neglectum from its genome sequence reveals characteristics suitable for biofuel production.</title>
        <authorList>
            <person name="Bogen C."/>
            <person name="Al-Dilaimi A."/>
            <person name="Albersmeier A."/>
            <person name="Wichmann J."/>
            <person name="Grundmann M."/>
            <person name="Rupp O."/>
            <person name="Lauersen K.J."/>
            <person name="Blifernez-Klassen O."/>
            <person name="Kalinowski J."/>
            <person name="Goesmann A."/>
            <person name="Mussgnug J.H."/>
            <person name="Kruse O."/>
        </authorList>
    </citation>
    <scope>NUCLEOTIDE SEQUENCE [LARGE SCALE GENOMIC DNA]</scope>
    <source>
        <strain evidence="9 10">SAG 48.87</strain>
    </source>
</reference>
<evidence type="ECO:0000256" key="1">
    <source>
        <dbReference type="ARBA" id="ARBA00006955"/>
    </source>
</evidence>
<evidence type="ECO:0000256" key="4">
    <source>
        <dbReference type="ARBA" id="ARBA00023306"/>
    </source>
</evidence>
<name>A0A0D2JPD6_9CHLO</name>
<dbReference type="GO" id="GO:0044772">
    <property type="term" value="P:mitotic cell cycle phase transition"/>
    <property type="evidence" value="ECO:0007669"/>
    <property type="project" value="InterPro"/>
</dbReference>
<dbReference type="InterPro" id="IPR036915">
    <property type="entry name" value="Cyclin-like_sf"/>
</dbReference>
<evidence type="ECO:0000313" key="10">
    <source>
        <dbReference type="Proteomes" id="UP000054498"/>
    </source>
</evidence>
<evidence type="ECO:0000313" key="9">
    <source>
        <dbReference type="EMBL" id="KIZ01008.1"/>
    </source>
</evidence>
<dbReference type="Pfam" id="PF02984">
    <property type="entry name" value="Cyclin_C"/>
    <property type="match status" value="1"/>
</dbReference>
<dbReference type="SMART" id="SM01332">
    <property type="entry name" value="Cyclin_C"/>
    <property type="match status" value="1"/>
</dbReference>
<dbReference type="InterPro" id="IPR013763">
    <property type="entry name" value="Cyclin-like_dom"/>
</dbReference>
<dbReference type="GeneID" id="25739833"/>
<evidence type="ECO:0000259" key="7">
    <source>
        <dbReference type="SMART" id="SM00385"/>
    </source>
</evidence>
<feature type="domain" description="Cyclin-like" evidence="7">
    <location>
        <begin position="160"/>
        <end position="244"/>
    </location>
</feature>
<organism evidence="9 10">
    <name type="scientific">Monoraphidium neglectum</name>
    <dbReference type="NCBI Taxonomy" id="145388"/>
    <lineage>
        <taxon>Eukaryota</taxon>
        <taxon>Viridiplantae</taxon>
        <taxon>Chlorophyta</taxon>
        <taxon>core chlorophytes</taxon>
        <taxon>Chlorophyceae</taxon>
        <taxon>CS clade</taxon>
        <taxon>Sphaeropleales</taxon>
        <taxon>Selenastraceae</taxon>
        <taxon>Monoraphidium</taxon>
    </lineage>
</organism>
<evidence type="ECO:0000256" key="6">
    <source>
        <dbReference type="SAM" id="MobiDB-lite"/>
    </source>
</evidence>
<dbReference type="InterPro" id="IPR046965">
    <property type="entry name" value="Cyclin_A/B-like"/>
</dbReference>
<dbReference type="STRING" id="145388.A0A0D2JPD6"/>
<feature type="domain" description="Cyclin-like" evidence="7">
    <location>
        <begin position="257"/>
        <end position="340"/>
    </location>
</feature>
<dbReference type="Gene3D" id="1.10.472.10">
    <property type="entry name" value="Cyclin-like"/>
    <property type="match status" value="2"/>
</dbReference>
<dbReference type="PANTHER" id="PTHR10177">
    <property type="entry name" value="CYCLINS"/>
    <property type="match status" value="1"/>
</dbReference>
<dbReference type="Pfam" id="PF00134">
    <property type="entry name" value="Cyclin_N"/>
    <property type="match status" value="1"/>
</dbReference>
<keyword evidence="10" id="KW-1185">Reference proteome</keyword>
<keyword evidence="3 5" id="KW-0195">Cyclin</keyword>
<dbReference type="SMART" id="SM00385">
    <property type="entry name" value="CYCLIN"/>
    <property type="match status" value="2"/>
</dbReference>
<feature type="domain" description="Cyclin C-terminal" evidence="8">
    <location>
        <begin position="253"/>
        <end position="372"/>
    </location>
</feature>
<dbReference type="Proteomes" id="UP000054498">
    <property type="component" value="Unassembled WGS sequence"/>
</dbReference>
<dbReference type="OrthoDB" id="5590282at2759"/>
<protein>
    <submittedName>
        <fullName evidence="9">Cyclin-B1-4</fullName>
    </submittedName>
</protein>
<dbReference type="KEGG" id="mng:MNEG_6957"/>
<dbReference type="AlphaFoldDB" id="A0A0D2JPD6"/>
<accession>A0A0D2JPD6</accession>
<dbReference type="PIRSF" id="PIRSF001771">
    <property type="entry name" value="Cyclin_A_B_D_E"/>
    <property type="match status" value="1"/>
</dbReference>
<comment type="similarity">
    <text evidence="1">Belongs to the cyclin family. Cyclin AB subfamily.</text>
</comment>
<sequence>MATRTGAPARALENVPNAKDVTKPGQAGVDMTRRRALGDIGNVGAGVQTRSQKAAAGGAVKPGTALQPRRDPAATAAVLRSRATAAPQKAGSSLSSLLQSRSEHAAAKRHPGGAPPLSPLPDIDSKDKDDPLSEAGYAHDIYCYYRRVEINEKMRSILIDWLVEVHLKFKLMPETLYLTCNLIDRYLSKRNVTRKRLQLVGCTAMLIASKYEEIWAPEVRDFVYISDKAYSREDILGCEKKMLQVLSYDLTVPTTFSFLSRFKKAAAPEDPRAAQFAEYLIELALVDYPMLKQPLSLVSAAALHAGLAAVGAADAYPRPLRRHARYDAAAVAPVARALLALAAKAAAGGSLRAVYKKYSSSKFGEVAKMELPDMGLDENDGTAA</sequence>
<dbReference type="InterPro" id="IPR004367">
    <property type="entry name" value="Cyclin_C-dom"/>
</dbReference>
<dbReference type="EMBL" id="KK101405">
    <property type="protein sequence ID" value="KIZ01008.1"/>
    <property type="molecule type" value="Genomic_DNA"/>
</dbReference>
<evidence type="ECO:0000259" key="8">
    <source>
        <dbReference type="SMART" id="SM01332"/>
    </source>
</evidence>
<dbReference type="RefSeq" id="XP_013900027.1">
    <property type="nucleotide sequence ID" value="XM_014044573.1"/>
</dbReference>
<evidence type="ECO:0000256" key="5">
    <source>
        <dbReference type="RuleBase" id="RU000383"/>
    </source>
</evidence>
<dbReference type="InterPro" id="IPR006671">
    <property type="entry name" value="Cyclin_N"/>
</dbReference>
<feature type="region of interest" description="Disordered" evidence="6">
    <location>
        <begin position="1"/>
        <end position="129"/>
    </location>
</feature>
<dbReference type="FunFam" id="1.10.472.10:FF:000001">
    <property type="entry name" value="G2/mitotic-specific cyclin"/>
    <property type="match status" value="1"/>
</dbReference>
<dbReference type="GO" id="GO:0051301">
    <property type="term" value="P:cell division"/>
    <property type="evidence" value="ECO:0007669"/>
    <property type="project" value="UniProtKB-KW"/>
</dbReference>
<proteinExistence type="inferred from homology"/>
<dbReference type="InterPro" id="IPR039361">
    <property type="entry name" value="Cyclin"/>
</dbReference>
<keyword evidence="2" id="KW-0132">Cell division</keyword>
<evidence type="ECO:0000256" key="2">
    <source>
        <dbReference type="ARBA" id="ARBA00022618"/>
    </source>
</evidence>
<evidence type="ECO:0000256" key="3">
    <source>
        <dbReference type="ARBA" id="ARBA00023127"/>
    </source>
</evidence>
<dbReference type="GO" id="GO:0016538">
    <property type="term" value="F:cyclin-dependent protein serine/threonine kinase regulator activity"/>
    <property type="evidence" value="ECO:0007669"/>
    <property type="project" value="InterPro"/>
</dbReference>
<gene>
    <name evidence="9" type="ORF">MNEG_6957</name>
</gene>
<dbReference type="SUPFAM" id="SSF47954">
    <property type="entry name" value="Cyclin-like"/>
    <property type="match status" value="2"/>
</dbReference>
<keyword evidence="4" id="KW-0131">Cell cycle</keyword>